<sequence length="330" mass="36377">MRAAIVGSGKVSAEHAKAYGACGVEVVAICSRTKESARRKINELGISAVSYDNLELMLAKEQIDVVSICSPPELHAKQTILVAKHGVHIAIEKPVALSRTELNEMLDAVSQNGVKTIIGFVLRWSDLVLNIKQRYLKNIGELFYLETDYWHGSSHEKGHTIHEYGTRGGPIGAFIGGGCHAVDMARFLSNSNIIEVTAVTPRREEQGLQRTTAALVKFENGIVGKISATDEVFMPYVFNISLFGKEGAIQLNKFYSKRSLSKTYEIIPGTVPDSGAVWHHPFRGMIQEFIDCIRENRETSCSLRDAVNTHAACFAIEESARRGGEKICIR</sequence>
<evidence type="ECO:0000313" key="3">
    <source>
        <dbReference type="EMBL" id="OGZ94458.1"/>
    </source>
</evidence>
<dbReference type="EMBL" id="MHQC01000036">
    <property type="protein sequence ID" value="OGZ94458.1"/>
    <property type="molecule type" value="Genomic_DNA"/>
</dbReference>
<feature type="domain" description="GFO/IDH/MocA-like oxidoreductase" evidence="2">
    <location>
        <begin position="138"/>
        <end position="249"/>
    </location>
</feature>
<dbReference type="GO" id="GO:0000166">
    <property type="term" value="F:nucleotide binding"/>
    <property type="evidence" value="ECO:0007669"/>
    <property type="project" value="InterPro"/>
</dbReference>
<dbReference type="InterPro" id="IPR055170">
    <property type="entry name" value="GFO_IDH_MocA-like_dom"/>
</dbReference>
<comment type="caution">
    <text evidence="3">The sequence shown here is derived from an EMBL/GenBank/DDBJ whole genome shotgun (WGS) entry which is preliminary data.</text>
</comment>
<evidence type="ECO:0000259" key="2">
    <source>
        <dbReference type="Pfam" id="PF22725"/>
    </source>
</evidence>
<name>A0A1G2K7Q9_9BACT</name>
<dbReference type="SUPFAM" id="SSF51735">
    <property type="entry name" value="NAD(P)-binding Rossmann-fold domains"/>
    <property type="match status" value="1"/>
</dbReference>
<evidence type="ECO:0000313" key="4">
    <source>
        <dbReference type="Proteomes" id="UP000177152"/>
    </source>
</evidence>
<dbReference type="InterPro" id="IPR036291">
    <property type="entry name" value="NAD(P)-bd_dom_sf"/>
</dbReference>
<proteinExistence type="predicted"/>
<evidence type="ECO:0008006" key="5">
    <source>
        <dbReference type="Google" id="ProtNLM"/>
    </source>
</evidence>
<protein>
    <recommendedName>
        <fullName evidence="5">Gfo/Idh/MocA-like oxidoreductase N-terminal domain-containing protein</fullName>
    </recommendedName>
</protein>
<accession>A0A1G2K7Q9</accession>
<dbReference type="Proteomes" id="UP000177152">
    <property type="component" value="Unassembled WGS sequence"/>
</dbReference>
<dbReference type="PANTHER" id="PTHR43249:SF1">
    <property type="entry name" value="D-GLUCOSIDE 3-DEHYDROGENASE"/>
    <property type="match status" value="1"/>
</dbReference>
<gene>
    <name evidence="3" type="ORF">A2633_04090</name>
</gene>
<dbReference type="Gene3D" id="3.40.50.720">
    <property type="entry name" value="NAD(P)-binding Rossmann-like Domain"/>
    <property type="match status" value="1"/>
</dbReference>
<dbReference type="InterPro" id="IPR000683">
    <property type="entry name" value="Gfo/Idh/MocA-like_OxRdtase_N"/>
</dbReference>
<dbReference type="PANTHER" id="PTHR43249">
    <property type="entry name" value="UDP-N-ACETYL-2-AMINO-2-DEOXY-D-GLUCURONATE OXIDASE"/>
    <property type="match status" value="1"/>
</dbReference>
<dbReference type="Pfam" id="PF01408">
    <property type="entry name" value="GFO_IDH_MocA"/>
    <property type="match status" value="1"/>
</dbReference>
<dbReference type="SUPFAM" id="SSF55347">
    <property type="entry name" value="Glyceraldehyde-3-phosphate dehydrogenase-like, C-terminal domain"/>
    <property type="match status" value="1"/>
</dbReference>
<feature type="domain" description="Gfo/Idh/MocA-like oxidoreductase N-terminal" evidence="1">
    <location>
        <begin position="1"/>
        <end position="120"/>
    </location>
</feature>
<dbReference type="InterPro" id="IPR052515">
    <property type="entry name" value="Gfo/Idh/MocA_Oxidoreductase"/>
</dbReference>
<dbReference type="Pfam" id="PF22725">
    <property type="entry name" value="GFO_IDH_MocA_C3"/>
    <property type="match status" value="1"/>
</dbReference>
<dbReference type="Gene3D" id="3.30.360.10">
    <property type="entry name" value="Dihydrodipicolinate Reductase, domain 2"/>
    <property type="match status" value="1"/>
</dbReference>
<reference evidence="3 4" key="1">
    <citation type="journal article" date="2016" name="Nat. Commun.">
        <title>Thousands of microbial genomes shed light on interconnected biogeochemical processes in an aquifer system.</title>
        <authorList>
            <person name="Anantharaman K."/>
            <person name="Brown C.T."/>
            <person name="Hug L.A."/>
            <person name="Sharon I."/>
            <person name="Castelle C.J."/>
            <person name="Probst A.J."/>
            <person name="Thomas B.C."/>
            <person name="Singh A."/>
            <person name="Wilkins M.J."/>
            <person name="Karaoz U."/>
            <person name="Brodie E.L."/>
            <person name="Williams K.H."/>
            <person name="Hubbard S.S."/>
            <person name="Banfield J.F."/>
        </authorList>
    </citation>
    <scope>NUCLEOTIDE SEQUENCE [LARGE SCALE GENOMIC DNA]</scope>
</reference>
<organism evidence="3 4">
    <name type="scientific">Candidatus Sungbacteria bacterium RIFCSPHIGHO2_01_FULL_47_32</name>
    <dbReference type="NCBI Taxonomy" id="1802264"/>
    <lineage>
        <taxon>Bacteria</taxon>
        <taxon>Candidatus Sungiibacteriota</taxon>
    </lineage>
</organism>
<dbReference type="AlphaFoldDB" id="A0A1G2K7Q9"/>
<evidence type="ECO:0000259" key="1">
    <source>
        <dbReference type="Pfam" id="PF01408"/>
    </source>
</evidence>